<evidence type="ECO:0000256" key="7">
    <source>
        <dbReference type="ARBA" id="ARBA00023125"/>
    </source>
</evidence>
<dbReference type="PANTHER" id="PTHR46481:SF10">
    <property type="entry name" value="ZINC FINGER BED DOMAIN-CONTAINING PROTEIN 39"/>
    <property type="match status" value="1"/>
</dbReference>
<comment type="caution">
    <text evidence="13">The sequence shown here is derived from an EMBL/GenBank/DDBJ whole genome shotgun (WGS) entry which is preliminary data.</text>
</comment>
<evidence type="ECO:0000256" key="9">
    <source>
        <dbReference type="ARBA" id="ARBA00023242"/>
    </source>
</evidence>
<reference evidence="13" key="2">
    <citation type="journal article" date="2024" name="Plant">
        <title>Genomic evolution and insights into agronomic trait innovations of Sesamum species.</title>
        <authorList>
            <person name="Miao H."/>
            <person name="Wang L."/>
            <person name="Qu L."/>
            <person name="Liu H."/>
            <person name="Sun Y."/>
            <person name="Le M."/>
            <person name="Wang Q."/>
            <person name="Wei S."/>
            <person name="Zheng Y."/>
            <person name="Lin W."/>
            <person name="Duan Y."/>
            <person name="Cao H."/>
            <person name="Xiong S."/>
            <person name="Wang X."/>
            <person name="Wei L."/>
            <person name="Li C."/>
            <person name="Ma Q."/>
            <person name="Ju M."/>
            <person name="Zhao R."/>
            <person name="Li G."/>
            <person name="Mu C."/>
            <person name="Tian Q."/>
            <person name="Mei H."/>
            <person name="Zhang T."/>
            <person name="Gao T."/>
            <person name="Zhang H."/>
        </authorList>
    </citation>
    <scope>NUCLEOTIDE SEQUENCE</scope>
    <source>
        <strain evidence="13">G02</strain>
    </source>
</reference>
<evidence type="ECO:0000256" key="8">
    <source>
        <dbReference type="ARBA" id="ARBA00023163"/>
    </source>
</evidence>
<keyword evidence="3" id="KW-0479">Metal-binding</keyword>
<dbReference type="AlphaFoldDB" id="A0AAW2K379"/>
<dbReference type="GO" id="GO:0009791">
    <property type="term" value="P:post-embryonic development"/>
    <property type="evidence" value="ECO:0007669"/>
    <property type="project" value="UniProtKB-ARBA"/>
</dbReference>
<evidence type="ECO:0000256" key="11">
    <source>
        <dbReference type="SAM" id="MobiDB-lite"/>
    </source>
</evidence>
<feature type="domain" description="BED-type" evidence="12">
    <location>
        <begin position="14"/>
        <end position="69"/>
    </location>
</feature>
<dbReference type="SUPFAM" id="SSF53098">
    <property type="entry name" value="Ribonuclease H-like"/>
    <property type="match status" value="1"/>
</dbReference>
<evidence type="ECO:0000256" key="4">
    <source>
        <dbReference type="ARBA" id="ARBA00022771"/>
    </source>
</evidence>
<dbReference type="InterPro" id="IPR003656">
    <property type="entry name" value="Znf_BED"/>
</dbReference>
<evidence type="ECO:0000313" key="13">
    <source>
        <dbReference type="EMBL" id="KAL0301274.1"/>
    </source>
</evidence>
<evidence type="ECO:0000256" key="3">
    <source>
        <dbReference type="ARBA" id="ARBA00022723"/>
    </source>
</evidence>
<evidence type="ECO:0000259" key="12">
    <source>
        <dbReference type="PROSITE" id="PS50808"/>
    </source>
</evidence>
<dbReference type="InterPro" id="IPR052035">
    <property type="entry name" value="ZnF_BED_domain_contain"/>
</dbReference>
<organism evidence="13">
    <name type="scientific">Sesamum radiatum</name>
    <name type="common">Black benniseed</name>
    <dbReference type="NCBI Taxonomy" id="300843"/>
    <lineage>
        <taxon>Eukaryota</taxon>
        <taxon>Viridiplantae</taxon>
        <taxon>Streptophyta</taxon>
        <taxon>Embryophyta</taxon>
        <taxon>Tracheophyta</taxon>
        <taxon>Spermatophyta</taxon>
        <taxon>Magnoliopsida</taxon>
        <taxon>eudicotyledons</taxon>
        <taxon>Gunneridae</taxon>
        <taxon>Pentapetalae</taxon>
        <taxon>asterids</taxon>
        <taxon>lamiids</taxon>
        <taxon>Lamiales</taxon>
        <taxon>Pedaliaceae</taxon>
        <taxon>Sesamum</taxon>
    </lineage>
</organism>
<feature type="compositionally biased region" description="Low complexity" evidence="11">
    <location>
        <begin position="543"/>
        <end position="555"/>
    </location>
</feature>
<dbReference type="PANTHER" id="PTHR46481">
    <property type="entry name" value="ZINC FINGER BED DOMAIN-CONTAINING PROTEIN 4"/>
    <property type="match status" value="1"/>
</dbReference>
<dbReference type="InterPro" id="IPR008906">
    <property type="entry name" value="HATC_C_dom"/>
</dbReference>
<dbReference type="InterPro" id="IPR025525">
    <property type="entry name" value="hAT-like_transposase_RNase-H"/>
</dbReference>
<dbReference type="Pfam" id="PF14372">
    <property type="entry name" value="hAT-like_RNase-H"/>
    <property type="match status" value="1"/>
</dbReference>
<dbReference type="SMART" id="SM00614">
    <property type="entry name" value="ZnF_BED"/>
    <property type="match status" value="1"/>
</dbReference>
<keyword evidence="9" id="KW-0539">Nucleus</keyword>
<dbReference type="EMBL" id="JACGWJ010000030">
    <property type="protein sequence ID" value="KAL0301274.1"/>
    <property type="molecule type" value="Genomic_DNA"/>
</dbReference>
<keyword evidence="8" id="KW-0804">Transcription</keyword>
<dbReference type="GO" id="GO:0046983">
    <property type="term" value="F:protein dimerization activity"/>
    <property type="evidence" value="ECO:0007669"/>
    <property type="project" value="InterPro"/>
</dbReference>
<dbReference type="Pfam" id="PF05699">
    <property type="entry name" value="Dimer_Tnp_hAT"/>
    <property type="match status" value="1"/>
</dbReference>
<keyword evidence="6" id="KW-0805">Transcription regulation</keyword>
<evidence type="ECO:0000256" key="1">
    <source>
        <dbReference type="ARBA" id="ARBA00004123"/>
    </source>
</evidence>
<accession>A0AAW2K379</accession>
<keyword evidence="4 10" id="KW-0863">Zinc-finger</keyword>
<evidence type="ECO:0000256" key="10">
    <source>
        <dbReference type="PROSITE-ProRule" id="PRU00027"/>
    </source>
</evidence>
<comment type="subcellular location">
    <subcellularLocation>
        <location evidence="1">Nucleus</location>
    </subcellularLocation>
</comment>
<dbReference type="PROSITE" id="PS50808">
    <property type="entry name" value="ZF_BED"/>
    <property type="match status" value="1"/>
</dbReference>
<evidence type="ECO:0000256" key="2">
    <source>
        <dbReference type="ARBA" id="ARBA00011738"/>
    </source>
</evidence>
<reference evidence="13" key="1">
    <citation type="submission" date="2020-06" db="EMBL/GenBank/DDBJ databases">
        <authorList>
            <person name="Li T."/>
            <person name="Hu X."/>
            <person name="Zhang T."/>
            <person name="Song X."/>
            <person name="Zhang H."/>
            <person name="Dai N."/>
            <person name="Sheng W."/>
            <person name="Hou X."/>
            <person name="Wei L."/>
        </authorList>
    </citation>
    <scope>NUCLEOTIDE SEQUENCE</scope>
    <source>
        <strain evidence="13">G02</strain>
        <tissue evidence="13">Leaf</tissue>
    </source>
</reference>
<evidence type="ECO:0000256" key="5">
    <source>
        <dbReference type="ARBA" id="ARBA00022833"/>
    </source>
</evidence>
<dbReference type="GO" id="GO:0005634">
    <property type="term" value="C:nucleus"/>
    <property type="evidence" value="ECO:0007669"/>
    <property type="project" value="UniProtKB-SubCell"/>
</dbReference>
<dbReference type="GO" id="GO:0008270">
    <property type="term" value="F:zinc ion binding"/>
    <property type="evidence" value="ECO:0007669"/>
    <property type="project" value="UniProtKB-KW"/>
</dbReference>
<comment type="subunit">
    <text evidence="2">Homodimer.</text>
</comment>
<name>A0AAW2K379_SESRA</name>
<feature type="region of interest" description="Disordered" evidence="11">
    <location>
        <begin position="535"/>
        <end position="556"/>
    </location>
</feature>
<dbReference type="GO" id="GO:0003677">
    <property type="term" value="F:DNA binding"/>
    <property type="evidence" value="ECO:0007669"/>
    <property type="project" value="UniProtKB-KW"/>
</dbReference>
<protein>
    <submittedName>
        <fullName evidence="13">Zinc finger BED domain-containing protein RICESLEEPER 1</fullName>
    </submittedName>
</protein>
<sequence length="768" mass="87776">MEILNEIPAKKTKRLTSVVWNHFERVRKADAQYAVCVHCKKKLSGSSNSGTTHLRNHLLRCLKRSNYDVSQILSAKRKRKETSQSPLRQSNLGLTTTYEEGKVKDEILSPIPLKFDQELKKEESNQAINLGSVKFDQERSRLDLARMIMLHGYPLAMVDHVGFKIFVKNLQPMFEVNNNGAIELDCMTIYSKEKQKVYEAIHHLHGRINLAVDMWGSPESSEYICLTANYIDEDWRLQKKMLNFISLDPSHTDDILSEVIIKSLTDWAIDRKLFSMTFDDCSAYEVMVFRIKDWLSQNRPLLKNGDLFDVRCVTHLLKSIVQEVMEACRDVTHKIRESVRHVKSSQTVLGKFNEIAQQVGINSGRRLVLDCPMQWNSTYMMLEAAIEYRGAFCLLQEHDASYSKALSEMEWEWASSVAGYIKFLLEFTNIIIGNKYPTANIFFPEICDMHIQLNEWCKSPDDFLSSVALKMKLKFDVYWSKCSMVLAIAAILDPRFKMKLVEYYFRQIYGSAAPDRIKEVSAGLRELFNEYSMGSSSPDEDSGLPGSCLPSSSNSSRDKLKGFDKFLYETSQSQNMSSDLDKYLEEPVFPRNYDFSILNWWKVHTPRYPILSMMARDVLGIPVSTLGPEVAFSNGGRVLDQYHSSLSPDTREALLCGQDWLRMEPEGTISFMFIIKKYHLSTLHIQITISCSRNHPNSEQFSLTTCGGNKLTCSMVCSISSISSRRLSSEISLILLLVIHVKFDKLSKPDRADSSSSLKSTLSFSLPV</sequence>
<keyword evidence="7" id="KW-0238">DNA-binding</keyword>
<evidence type="ECO:0000256" key="6">
    <source>
        <dbReference type="ARBA" id="ARBA00023015"/>
    </source>
</evidence>
<proteinExistence type="predicted"/>
<dbReference type="InterPro" id="IPR036236">
    <property type="entry name" value="Znf_C2H2_sf"/>
</dbReference>
<dbReference type="InterPro" id="IPR012337">
    <property type="entry name" value="RNaseH-like_sf"/>
</dbReference>
<dbReference type="SUPFAM" id="SSF57667">
    <property type="entry name" value="beta-beta-alpha zinc fingers"/>
    <property type="match status" value="1"/>
</dbReference>
<keyword evidence="5" id="KW-0862">Zinc</keyword>
<dbReference type="Pfam" id="PF02892">
    <property type="entry name" value="zf-BED"/>
    <property type="match status" value="1"/>
</dbReference>
<gene>
    <name evidence="13" type="ORF">Sradi_6404200</name>
</gene>